<gene>
    <name evidence="2" type="ORF">SAMN06265361_102256</name>
</gene>
<keyword evidence="1" id="KW-0472">Membrane</keyword>
<dbReference type="RefSeq" id="WP_022736490.1">
    <property type="nucleotide sequence ID" value="NZ_FXTU01000002.1"/>
</dbReference>
<dbReference type="AlphaFoldDB" id="A0AA45WLH9"/>
<dbReference type="EMBL" id="FXTU01000002">
    <property type="protein sequence ID" value="SMP11330.1"/>
    <property type="molecule type" value="Genomic_DNA"/>
</dbReference>
<dbReference type="InterPro" id="IPR025620">
    <property type="entry name" value="YlaH"/>
</dbReference>
<reference evidence="2" key="1">
    <citation type="submission" date="2017-05" db="EMBL/GenBank/DDBJ databases">
        <authorList>
            <person name="Varghese N."/>
            <person name="Submissions S."/>
        </authorList>
    </citation>
    <scope>NUCLEOTIDE SEQUENCE</scope>
    <source>
        <strain evidence="2">DSM 45262</strain>
    </source>
</reference>
<dbReference type="Pfam" id="PF14036">
    <property type="entry name" value="YlaH"/>
    <property type="match status" value="1"/>
</dbReference>
<dbReference type="Proteomes" id="UP001157946">
    <property type="component" value="Unassembled WGS sequence"/>
</dbReference>
<accession>A0AA45WLH9</accession>
<keyword evidence="1" id="KW-0812">Transmembrane</keyword>
<feature type="transmembrane region" description="Helical" evidence="1">
    <location>
        <begin position="12"/>
        <end position="30"/>
    </location>
</feature>
<evidence type="ECO:0000313" key="2">
    <source>
        <dbReference type="EMBL" id="SMP11330.1"/>
    </source>
</evidence>
<name>A0AA45WLH9_9BACL</name>
<feature type="transmembrane region" description="Helical" evidence="1">
    <location>
        <begin position="42"/>
        <end position="60"/>
    </location>
</feature>
<keyword evidence="1" id="KW-1133">Transmembrane helix</keyword>
<comment type="caution">
    <text evidence="2">The sequence shown here is derived from an EMBL/GenBank/DDBJ whole genome shotgun (WGS) entry which is preliminary data.</text>
</comment>
<proteinExistence type="predicted"/>
<protein>
    <submittedName>
        <fullName evidence="2">YlaH-like protein</fullName>
    </submittedName>
</protein>
<sequence>MDAVQTWLNSLSPWTIYFIIVVLAAVVYKVAFAIRLPLLKQVIVYVVLAVGCLLLTLFHYMGFPVIPILFFTVILIAVTRIRLYFVRKQN</sequence>
<evidence type="ECO:0000256" key="1">
    <source>
        <dbReference type="SAM" id="Phobius"/>
    </source>
</evidence>
<organism evidence="2 3">
    <name type="scientific">Laceyella tengchongensis</name>
    <dbReference type="NCBI Taxonomy" id="574699"/>
    <lineage>
        <taxon>Bacteria</taxon>
        <taxon>Bacillati</taxon>
        <taxon>Bacillota</taxon>
        <taxon>Bacilli</taxon>
        <taxon>Bacillales</taxon>
        <taxon>Thermoactinomycetaceae</taxon>
        <taxon>Laceyella</taxon>
    </lineage>
</organism>
<evidence type="ECO:0000313" key="3">
    <source>
        <dbReference type="Proteomes" id="UP001157946"/>
    </source>
</evidence>
<feature type="transmembrane region" description="Helical" evidence="1">
    <location>
        <begin position="66"/>
        <end position="85"/>
    </location>
</feature>
<keyword evidence="3" id="KW-1185">Reference proteome</keyword>